<dbReference type="GO" id="GO:0016757">
    <property type="term" value="F:glycosyltransferase activity"/>
    <property type="evidence" value="ECO:0007669"/>
    <property type="project" value="InterPro"/>
</dbReference>
<dbReference type="SUPFAM" id="SSF53756">
    <property type="entry name" value="UDP-Glycosyltransferase/glycogen phosphorylase"/>
    <property type="match status" value="1"/>
</dbReference>
<dbReference type="Pfam" id="PF00534">
    <property type="entry name" value="Glycos_transf_1"/>
    <property type="match status" value="1"/>
</dbReference>
<feature type="domain" description="Glycosyltransferase subfamily 4-like N-terminal" evidence="3">
    <location>
        <begin position="54"/>
        <end position="230"/>
    </location>
</feature>
<dbReference type="InterPro" id="IPR028098">
    <property type="entry name" value="Glyco_trans_4-like_N"/>
</dbReference>
<gene>
    <name evidence="4" type="ORF">BAMA_03150</name>
</gene>
<dbReference type="EMBL" id="JOTN01000011">
    <property type="protein sequence ID" value="KEK18788.1"/>
    <property type="molecule type" value="Genomic_DNA"/>
</dbReference>
<dbReference type="STRING" id="574376.BAMA_03150"/>
<evidence type="ECO:0000259" key="2">
    <source>
        <dbReference type="Pfam" id="PF00534"/>
    </source>
</evidence>
<dbReference type="AlphaFoldDB" id="A0A073K928"/>
<dbReference type="Pfam" id="PF13439">
    <property type="entry name" value="Glyco_transf_4"/>
    <property type="match status" value="1"/>
</dbReference>
<comment type="caution">
    <text evidence="4">The sequence shown here is derived from an EMBL/GenBank/DDBJ whole genome shotgun (WGS) entry which is preliminary data.</text>
</comment>
<evidence type="ECO:0000313" key="5">
    <source>
        <dbReference type="Proteomes" id="UP000027822"/>
    </source>
</evidence>
<name>A0A073K928_9BACI</name>
<dbReference type="Gene3D" id="3.40.50.2000">
    <property type="entry name" value="Glycogen Phosphorylase B"/>
    <property type="match status" value="2"/>
</dbReference>
<proteinExistence type="inferred from homology"/>
<dbReference type="Proteomes" id="UP000027822">
    <property type="component" value="Unassembled WGS sequence"/>
</dbReference>
<dbReference type="PANTHER" id="PTHR12526">
    <property type="entry name" value="GLYCOSYLTRANSFERASE"/>
    <property type="match status" value="1"/>
</dbReference>
<dbReference type="CDD" id="cd03801">
    <property type="entry name" value="GT4_PimA-like"/>
    <property type="match status" value="1"/>
</dbReference>
<dbReference type="eggNOG" id="COG0438">
    <property type="taxonomic scope" value="Bacteria"/>
</dbReference>
<organism evidence="4 5">
    <name type="scientific">Bacillus manliponensis</name>
    <dbReference type="NCBI Taxonomy" id="574376"/>
    <lineage>
        <taxon>Bacteria</taxon>
        <taxon>Bacillati</taxon>
        <taxon>Bacillota</taxon>
        <taxon>Bacilli</taxon>
        <taxon>Bacillales</taxon>
        <taxon>Bacillaceae</taxon>
        <taxon>Bacillus</taxon>
        <taxon>Bacillus cereus group</taxon>
    </lineage>
</organism>
<evidence type="ECO:0000313" key="4">
    <source>
        <dbReference type="EMBL" id="KEK18788.1"/>
    </source>
</evidence>
<sequence>MHPNLLKVMDEYYKVENKQKVETFQSFYVNKNDRNKKKRLRILYVTFLKYPNHGGLSNYITSLKTGLEHVGHDVDVISPLQMTSVHFEKYIPEVAAKVKDFLLRRYGIANEKIIKNISFLNVFYSFLKEKQLAEYDVFHGQDLFAIFLLGQLNRVYKKSLFFTPHGHFTESRMKFGKIERGSIEEIYFREIEKQGIKAANKIITISHSFHRILRKYGAKKEQLVTVHTGIHFPNHTIRKQIENDKIIISCIARLAPRKGHIFLLQALAKLKPFFQNIDVWIVGDGSMREKLEKEVRQLKLDNVSFFGRKKNVAEILAQSSIYVLPTINDNFPLSIIEAMLAGQAIVTTNCGGIPEMICHGKTGLICEPGNVEELTDALTLLLTKNELRKQLGHNAQQYAEEYLVQKVMVSRIEDIYQEFV</sequence>
<evidence type="ECO:0000256" key="1">
    <source>
        <dbReference type="ARBA" id="ARBA00009481"/>
    </source>
</evidence>
<accession>A0A073K928</accession>
<protein>
    <submittedName>
        <fullName evidence="4">Glycosyl transferase family 1</fullName>
    </submittedName>
</protein>
<dbReference type="InterPro" id="IPR001296">
    <property type="entry name" value="Glyco_trans_1"/>
</dbReference>
<reference evidence="4 5" key="1">
    <citation type="submission" date="2014-06" db="EMBL/GenBank/DDBJ databases">
        <title>Draft genome sequence of Bacillus manliponensis JCM 15802 (MCCC 1A00708).</title>
        <authorList>
            <person name="Lai Q."/>
            <person name="Liu Y."/>
            <person name="Shao Z."/>
        </authorList>
    </citation>
    <scope>NUCLEOTIDE SEQUENCE [LARGE SCALE GENOMIC DNA]</scope>
    <source>
        <strain evidence="4 5">JCM 15802</strain>
    </source>
</reference>
<comment type="similarity">
    <text evidence="1">Belongs to the glycosyltransferase group 1 family. Glycosyltransferase 4 subfamily.</text>
</comment>
<evidence type="ECO:0000259" key="3">
    <source>
        <dbReference type="Pfam" id="PF13439"/>
    </source>
</evidence>
<keyword evidence="5" id="KW-1185">Reference proteome</keyword>
<keyword evidence="4" id="KW-0808">Transferase</keyword>
<feature type="domain" description="Glycosyl transferase family 1" evidence="2">
    <location>
        <begin position="239"/>
        <end position="397"/>
    </location>
</feature>